<comment type="caution">
    <text evidence="1">The sequence shown here is derived from an EMBL/GenBank/DDBJ whole genome shotgun (WGS) entry which is preliminary data.</text>
</comment>
<dbReference type="RefSeq" id="WP_345681119.1">
    <property type="nucleotide sequence ID" value="NZ_BAABHS010000068.1"/>
</dbReference>
<organism evidence="1 2">
    <name type="scientific">Yinghuangia aomiensis</name>
    <dbReference type="NCBI Taxonomy" id="676205"/>
    <lineage>
        <taxon>Bacteria</taxon>
        <taxon>Bacillati</taxon>
        <taxon>Actinomycetota</taxon>
        <taxon>Actinomycetes</taxon>
        <taxon>Kitasatosporales</taxon>
        <taxon>Streptomycetaceae</taxon>
        <taxon>Yinghuangia</taxon>
    </lineage>
</organism>
<sequence>MARNDVQPDNGWTQMDEFLWHTCDIVADVVTGTLDRRPKVASMARLGPGERVLATGHAERFTLRAVGNGSYRHTNTMAIGRPGFVVGALAATAITNAARRNAARRDTVPRWDSDGAGELTVTQQAAYIAHQRNPLSLGFTGLDVIDLPAPGVLEARYHDMYGKGYMSIRVHTTWASLLFALAAIAAFPSHPRLLGGTWLPPEFEARCAHFGRPIRPVQRMILGQG</sequence>
<keyword evidence="2" id="KW-1185">Reference proteome</keyword>
<dbReference type="Proteomes" id="UP001500466">
    <property type="component" value="Unassembled WGS sequence"/>
</dbReference>
<accession>A0ABP9IGI4</accession>
<dbReference type="EMBL" id="BAABHS010000068">
    <property type="protein sequence ID" value="GAA4997376.1"/>
    <property type="molecule type" value="Genomic_DNA"/>
</dbReference>
<name>A0ABP9IGI4_9ACTN</name>
<proteinExistence type="predicted"/>
<evidence type="ECO:0000313" key="1">
    <source>
        <dbReference type="EMBL" id="GAA4997376.1"/>
    </source>
</evidence>
<protein>
    <submittedName>
        <fullName evidence="1">Uncharacterized protein</fullName>
    </submittedName>
</protein>
<reference evidence="2" key="1">
    <citation type="journal article" date="2019" name="Int. J. Syst. Evol. Microbiol.">
        <title>The Global Catalogue of Microorganisms (GCM) 10K type strain sequencing project: providing services to taxonomists for standard genome sequencing and annotation.</title>
        <authorList>
            <consortium name="The Broad Institute Genomics Platform"/>
            <consortium name="The Broad Institute Genome Sequencing Center for Infectious Disease"/>
            <person name="Wu L."/>
            <person name="Ma J."/>
        </authorList>
    </citation>
    <scope>NUCLEOTIDE SEQUENCE [LARGE SCALE GENOMIC DNA]</scope>
    <source>
        <strain evidence="2">JCM 17986</strain>
    </source>
</reference>
<evidence type="ECO:0000313" key="2">
    <source>
        <dbReference type="Proteomes" id="UP001500466"/>
    </source>
</evidence>
<gene>
    <name evidence="1" type="ORF">GCM10023205_83390</name>
</gene>